<dbReference type="EMBL" id="JACHZG010000001">
    <property type="protein sequence ID" value="MBB3327120.1"/>
    <property type="molecule type" value="Genomic_DNA"/>
</dbReference>
<evidence type="ECO:0000256" key="1">
    <source>
        <dbReference type="SAM" id="MobiDB-lite"/>
    </source>
</evidence>
<proteinExistence type="predicted"/>
<reference evidence="2 3" key="1">
    <citation type="submission" date="2020-08" db="EMBL/GenBank/DDBJ databases">
        <title>Sequencing the genomes of 1000 actinobacteria strains.</title>
        <authorList>
            <person name="Klenk H.-P."/>
        </authorList>
    </citation>
    <scope>NUCLEOTIDE SEQUENCE [LARGE SCALE GENOMIC DNA]</scope>
    <source>
        <strain evidence="2 3">DSM 11053</strain>
    </source>
</reference>
<evidence type="ECO:0000313" key="3">
    <source>
        <dbReference type="Proteomes" id="UP000565572"/>
    </source>
</evidence>
<dbReference type="InterPro" id="IPR027417">
    <property type="entry name" value="P-loop_NTPase"/>
</dbReference>
<dbReference type="Gene3D" id="3.40.50.300">
    <property type="entry name" value="P-loop containing nucleotide triphosphate hydrolases"/>
    <property type="match status" value="1"/>
</dbReference>
<organism evidence="2 3">
    <name type="scientific">Microlunatus antarcticus</name>
    <dbReference type="NCBI Taxonomy" id="53388"/>
    <lineage>
        <taxon>Bacteria</taxon>
        <taxon>Bacillati</taxon>
        <taxon>Actinomycetota</taxon>
        <taxon>Actinomycetes</taxon>
        <taxon>Propionibacteriales</taxon>
        <taxon>Propionibacteriaceae</taxon>
        <taxon>Microlunatus</taxon>
    </lineage>
</organism>
<feature type="compositionally biased region" description="Gly residues" evidence="1">
    <location>
        <begin position="352"/>
        <end position="362"/>
    </location>
</feature>
<evidence type="ECO:0008006" key="4">
    <source>
        <dbReference type="Google" id="ProtNLM"/>
    </source>
</evidence>
<name>A0A7W5JVI6_9ACTN</name>
<gene>
    <name evidence="2" type="ORF">FHX39_002064</name>
</gene>
<accession>A0A7W5JVI6</accession>
<comment type="caution">
    <text evidence="2">The sequence shown here is derived from an EMBL/GenBank/DDBJ whole genome shotgun (WGS) entry which is preliminary data.</text>
</comment>
<dbReference type="InterPro" id="IPR008868">
    <property type="entry name" value="TniB"/>
</dbReference>
<feature type="region of interest" description="Disordered" evidence="1">
    <location>
        <begin position="339"/>
        <end position="362"/>
    </location>
</feature>
<dbReference type="RefSeq" id="WP_183338115.1">
    <property type="nucleotide sequence ID" value="NZ_JACHZG010000001.1"/>
</dbReference>
<dbReference type="SUPFAM" id="SSF52540">
    <property type="entry name" value="P-loop containing nucleoside triphosphate hydrolases"/>
    <property type="match status" value="1"/>
</dbReference>
<dbReference type="AlphaFoldDB" id="A0A7W5JVI6"/>
<dbReference type="Proteomes" id="UP000565572">
    <property type="component" value="Unassembled WGS sequence"/>
</dbReference>
<dbReference type="Pfam" id="PF05621">
    <property type="entry name" value="TniB"/>
    <property type="match status" value="1"/>
</dbReference>
<evidence type="ECO:0000313" key="2">
    <source>
        <dbReference type="EMBL" id="MBB3327120.1"/>
    </source>
</evidence>
<keyword evidence="3" id="KW-1185">Reference proteome</keyword>
<sequence>MAVPVTLQAWQAWANRPDPVPPVRLSAAARQALPSAAQLAYDAQRLAWLSADVVFDTDDVKALTRMVRVATVRNRVDSVTARRAIALSGASTLGKSTAVLHLGRRHDRAVRARQPAHPHGRDDALHPVVYVVVPAAATPKMLMHAICQGLDLPWTTHATTQFLTDAAIDTMTALRTSMVIVDEIHNLRTNRQVGAEAATALKLFAERLDATFVYAGIDLPRSELFTGEFSRQITGRIVVHQMLPYTFATRTQQGVWVDLVASCEDLLVLTRHPARSLTAHAGYLFDRTGGSLGTLRALLADAATEAILTHTERVTRNLLDATPTDRQADDLRTARDAAALPASVARRRGSGRASGAGGGSGG</sequence>
<protein>
    <recommendedName>
        <fullName evidence="4">TniB protein</fullName>
    </recommendedName>
</protein>